<dbReference type="PANTHER" id="PTHR28096:SF1">
    <property type="entry name" value="PROTEIN FAF1"/>
    <property type="match status" value="1"/>
</dbReference>
<dbReference type="InterPro" id="IPR053030">
    <property type="entry name" value="Ribosomal_biogenesis_FAF1-like"/>
</dbReference>
<dbReference type="GO" id="GO:0000462">
    <property type="term" value="P:maturation of SSU-rRNA from tricistronic rRNA transcript (SSU-rRNA, 5.8S rRNA, LSU-rRNA)"/>
    <property type="evidence" value="ECO:0007669"/>
    <property type="project" value="TreeGrafter"/>
</dbReference>
<keyword evidence="3" id="KW-1185">Reference proteome</keyword>
<feature type="region of interest" description="Disordered" evidence="1">
    <location>
        <begin position="194"/>
        <end position="217"/>
    </location>
</feature>
<comment type="caution">
    <text evidence="2">The sequence shown here is derived from an EMBL/GenBank/DDBJ whole genome shotgun (WGS) entry which is preliminary data.</text>
</comment>
<dbReference type="GO" id="GO:0005730">
    <property type="term" value="C:nucleolus"/>
    <property type="evidence" value="ECO:0007669"/>
    <property type="project" value="TreeGrafter"/>
</dbReference>
<protein>
    <submittedName>
        <fullName evidence="2">Uncharacterized protein</fullName>
    </submittedName>
</protein>
<evidence type="ECO:0000313" key="3">
    <source>
        <dbReference type="Proteomes" id="UP001150538"/>
    </source>
</evidence>
<proteinExistence type="predicted"/>
<evidence type="ECO:0000256" key="1">
    <source>
        <dbReference type="SAM" id="MobiDB-lite"/>
    </source>
</evidence>
<reference evidence="2" key="1">
    <citation type="submission" date="2022-07" db="EMBL/GenBank/DDBJ databases">
        <title>Phylogenomic reconstructions and comparative analyses of Kickxellomycotina fungi.</title>
        <authorList>
            <person name="Reynolds N.K."/>
            <person name="Stajich J.E."/>
            <person name="Barry K."/>
            <person name="Grigoriev I.V."/>
            <person name="Crous P."/>
            <person name="Smith M.E."/>
        </authorList>
    </citation>
    <scope>NUCLEOTIDE SEQUENCE</scope>
    <source>
        <strain evidence="2">NBRC 100468</strain>
    </source>
</reference>
<feature type="region of interest" description="Disordered" evidence="1">
    <location>
        <begin position="44"/>
        <end position="74"/>
    </location>
</feature>
<dbReference type="AlphaFoldDB" id="A0A9W7ZVI2"/>
<organism evidence="2 3">
    <name type="scientific">Mycoemilia scoparia</name>
    <dbReference type="NCBI Taxonomy" id="417184"/>
    <lineage>
        <taxon>Eukaryota</taxon>
        <taxon>Fungi</taxon>
        <taxon>Fungi incertae sedis</taxon>
        <taxon>Zoopagomycota</taxon>
        <taxon>Kickxellomycotina</taxon>
        <taxon>Kickxellomycetes</taxon>
        <taxon>Kickxellales</taxon>
        <taxon>Kickxellaceae</taxon>
        <taxon>Mycoemilia</taxon>
    </lineage>
</organism>
<evidence type="ECO:0000313" key="2">
    <source>
        <dbReference type="EMBL" id="KAJ1917446.1"/>
    </source>
</evidence>
<sequence>MFGIPVASKSSKRKEPEVVVFDDSVLKKAIPSTSKMRNSGFMASKISKINKKKKVTKKTEEELKQEEDDKDRDRELELLLNSSKIIESVSASQLTGKERHKYNQEQLTKLGLKSAKQEHAPRNIRYEKRKYKEGLVSKAIQEANRGLLTDNVKMEIKNNLLGTKKPKQKRELRGLKASIGRYRSGAITLTQSEIDRVNKSNAPSRTFNFKPNKRRRK</sequence>
<feature type="compositionally biased region" description="Polar residues" evidence="1">
    <location>
        <begin position="199"/>
        <end position="209"/>
    </location>
</feature>
<name>A0A9W7ZVI2_9FUNG</name>
<dbReference type="Proteomes" id="UP001150538">
    <property type="component" value="Unassembled WGS sequence"/>
</dbReference>
<gene>
    <name evidence="2" type="ORF">H4219_003189</name>
</gene>
<dbReference type="OrthoDB" id="5556956at2759"/>
<dbReference type="PANTHER" id="PTHR28096">
    <property type="entry name" value="PROTEIN FAF1"/>
    <property type="match status" value="1"/>
</dbReference>
<accession>A0A9W7ZVI2</accession>
<dbReference type="EMBL" id="JANBPU010000071">
    <property type="protein sequence ID" value="KAJ1917446.1"/>
    <property type="molecule type" value="Genomic_DNA"/>
</dbReference>